<keyword evidence="5" id="KW-1185">Reference proteome</keyword>
<dbReference type="Gene3D" id="3.40.50.720">
    <property type="entry name" value="NAD(P)-binding Rossmann-like Domain"/>
    <property type="match status" value="1"/>
</dbReference>
<sequence length="299" mass="33426">MKIAIAGGTGYVGKHLTKRLAERGDMIYILTRNPAKYKNTDQVSYVGWLTDGSDPAKELPEIDAIVNLAGDSLFGYWTKTKKDRIYQSRINTTYEIYEIIKQLDLKPEVLINASAVGYFGTSKSETFTEEACEPGNDFLSEVTEAWEQTAQQVKAEGVRTVLARFGVILGREGALSLMALPFKLYVGGRIGDGDQWISWVHIDDVVGMIVFAIDNKYVEGPFHVTSPQPVTNQEMTGRLAKILDRPNWLPVPTILLKIILGEMSMLVVKGQKVLPEKALILNYQFKYPTVNSALKEIFK</sequence>
<dbReference type="Pfam" id="PF01370">
    <property type="entry name" value="Epimerase"/>
    <property type="match status" value="1"/>
</dbReference>
<organism evidence="4 5">
    <name type="scientific">Gracilibacillus xinjiangensis</name>
    <dbReference type="NCBI Taxonomy" id="1193282"/>
    <lineage>
        <taxon>Bacteria</taxon>
        <taxon>Bacillati</taxon>
        <taxon>Bacillota</taxon>
        <taxon>Bacilli</taxon>
        <taxon>Bacillales</taxon>
        <taxon>Bacillaceae</taxon>
        <taxon>Gracilibacillus</taxon>
    </lineage>
</organism>
<dbReference type="InterPro" id="IPR036291">
    <property type="entry name" value="NAD(P)-bd_dom_sf"/>
</dbReference>
<evidence type="ECO:0000259" key="2">
    <source>
        <dbReference type="Pfam" id="PF01370"/>
    </source>
</evidence>
<feature type="domain" description="NAD-dependent epimerase/dehydratase" evidence="2">
    <location>
        <begin position="3"/>
        <end position="216"/>
    </location>
</feature>
<dbReference type="NCBIfam" id="TIGR01777">
    <property type="entry name" value="yfcH"/>
    <property type="match status" value="1"/>
</dbReference>
<evidence type="ECO:0000313" key="4">
    <source>
        <dbReference type="EMBL" id="MFC4401503.1"/>
    </source>
</evidence>
<dbReference type="PANTHER" id="PTHR11092:SF0">
    <property type="entry name" value="EPIMERASE FAMILY PROTEIN SDR39U1"/>
    <property type="match status" value="1"/>
</dbReference>
<reference evidence="5" key="1">
    <citation type="journal article" date="2019" name="Int. J. Syst. Evol. Microbiol.">
        <title>The Global Catalogue of Microorganisms (GCM) 10K type strain sequencing project: providing services to taxonomists for standard genome sequencing and annotation.</title>
        <authorList>
            <consortium name="The Broad Institute Genomics Platform"/>
            <consortium name="The Broad Institute Genome Sequencing Center for Infectious Disease"/>
            <person name="Wu L."/>
            <person name="Ma J."/>
        </authorList>
    </citation>
    <scope>NUCLEOTIDE SEQUENCE [LARGE SCALE GENOMIC DNA]</scope>
    <source>
        <strain evidence="5">CCUG 37865</strain>
    </source>
</reference>
<feature type="domain" description="DUF1731" evidence="3">
    <location>
        <begin position="251"/>
        <end position="297"/>
    </location>
</feature>
<evidence type="ECO:0000256" key="1">
    <source>
        <dbReference type="ARBA" id="ARBA00009353"/>
    </source>
</evidence>
<dbReference type="CDD" id="cd05242">
    <property type="entry name" value="SDR_a8"/>
    <property type="match status" value="1"/>
</dbReference>
<dbReference type="EMBL" id="JBHSDT010000001">
    <property type="protein sequence ID" value="MFC4401503.1"/>
    <property type="molecule type" value="Genomic_DNA"/>
</dbReference>
<dbReference type="Proteomes" id="UP001595882">
    <property type="component" value="Unassembled WGS sequence"/>
</dbReference>
<dbReference type="InterPro" id="IPR010099">
    <property type="entry name" value="SDR39U1"/>
</dbReference>
<accession>A0ABV8WQT0</accession>
<dbReference type="InterPro" id="IPR013549">
    <property type="entry name" value="DUF1731"/>
</dbReference>
<gene>
    <name evidence="4" type="ORF">ACFOY7_00130</name>
</gene>
<evidence type="ECO:0000313" key="5">
    <source>
        <dbReference type="Proteomes" id="UP001595882"/>
    </source>
</evidence>
<dbReference type="PANTHER" id="PTHR11092">
    <property type="entry name" value="SUGAR NUCLEOTIDE EPIMERASE RELATED"/>
    <property type="match status" value="1"/>
</dbReference>
<proteinExistence type="inferred from homology"/>
<dbReference type="InterPro" id="IPR001509">
    <property type="entry name" value="Epimerase_deHydtase"/>
</dbReference>
<dbReference type="RefSeq" id="WP_390248156.1">
    <property type="nucleotide sequence ID" value="NZ_JBHSDT010000001.1"/>
</dbReference>
<evidence type="ECO:0000259" key="3">
    <source>
        <dbReference type="Pfam" id="PF08338"/>
    </source>
</evidence>
<dbReference type="Pfam" id="PF08338">
    <property type="entry name" value="DUF1731"/>
    <property type="match status" value="1"/>
</dbReference>
<comment type="caution">
    <text evidence="4">The sequence shown here is derived from an EMBL/GenBank/DDBJ whole genome shotgun (WGS) entry which is preliminary data.</text>
</comment>
<protein>
    <submittedName>
        <fullName evidence="4">TIGR01777 family oxidoreductase</fullName>
    </submittedName>
</protein>
<comment type="similarity">
    <text evidence="1">Belongs to the NAD(P)-dependent epimerase/dehydratase family. SDR39U1 subfamily.</text>
</comment>
<dbReference type="SUPFAM" id="SSF51735">
    <property type="entry name" value="NAD(P)-binding Rossmann-fold domains"/>
    <property type="match status" value="1"/>
</dbReference>
<name>A0ABV8WQT0_9BACI</name>